<accession>A0AB33IQU2</accession>
<dbReference type="PRINTS" id="PR00946">
    <property type="entry name" value="HGSCAVENGER"/>
</dbReference>
<reference evidence="4" key="1">
    <citation type="submission" date="2024-07" db="EMBL/GenBank/DDBJ databases">
        <title>Complete genome sequence of Prevotella sp. YM-2024 GTC17253.</title>
        <authorList>
            <person name="Hayashi M."/>
            <person name="Muto Y."/>
            <person name="Tanaka K."/>
            <person name="Niwa H."/>
        </authorList>
    </citation>
    <scope>NUCLEOTIDE SEQUENCE</scope>
    <source>
        <strain evidence="4">GTC17253</strain>
    </source>
</reference>
<dbReference type="GO" id="GO:0005507">
    <property type="term" value="F:copper ion binding"/>
    <property type="evidence" value="ECO:0007669"/>
    <property type="project" value="InterPro"/>
</dbReference>
<evidence type="ECO:0000313" key="4">
    <source>
        <dbReference type="EMBL" id="BFO70296.1"/>
    </source>
</evidence>
<dbReference type="SUPFAM" id="SSF55008">
    <property type="entry name" value="HMA, heavy metal-associated domain"/>
    <property type="match status" value="1"/>
</dbReference>
<dbReference type="InterPro" id="IPR001802">
    <property type="entry name" value="MerP/CopZ"/>
</dbReference>
<dbReference type="AlphaFoldDB" id="A0AB33IQU2"/>
<evidence type="ECO:0000256" key="2">
    <source>
        <dbReference type="ARBA" id="ARBA00023008"/>
    </source>
</evidence>
<dbReference type="Pfam" id="PF00403">
    <property type="entry name" value="HMA"/>
    <property type="match status" value="1"/>
</dbReference>
<protein>
    <recommendedName>
        <fullName evidence="3">HMA domain-containing protein</fullName>
    </recommendedName>
</protein>
<dbReference type="PROSITE" id="PS01047">
    <property type="entry name" value="HMA_1"/>
    <property type="match status" value="1"/>
</dbReference>
<dbReference type="Gene3D" id="3.30.70.100">
    <property type="match status" value="1"/>
</dbReference>
<proteinExistence type="predicted"/>
<keyword evidence="1" id="KW-0479">Metal-binding</keyword>
<feature type="domain" description="HMA" evidence="3">
    <location>
        <begin position="4"/>
        <end position="70"/>
    </location>
</feature>
<dbReference type="PROSITE" id="PS50846">
    <property type="entry name" value="HMA_2"/>
    <property type="match status" value="1"/>
</dbReference>
<dbReference type="FunFam" id="3.30.70.100:FF:000001">
    <property type="entry name" value="ATPase copper transporting beta"/>
    <property type="match status" value="1"/>
</dbReference>
<dbReference type="InterPro" id="IPR017969">
    <property type="entry name" value="Heavy-metal-associated_CS"/>
</dbReference>
<name>A0AB33IQU2_9BACT</name>
<dbReference type="EMBL" id="AP035785">
    <property type="protein sequence ID" value="BFO70296.1"/>
    <property type="molecule type" value="Genomic_DNA"/>
</dbReference>
<gene>
    <name evidence="4" type="ORF">GTC17253_02620</name>
</gene>
<dbReference type="NCBIfam" id="TIGR00003">
    <property type="entry name" value="copper ion binding protein"/>
    <property type="match status" value="1"/>
</dbReference>
<organism evidence="4">
    <name type="scientific">Prevotella sp. GTC17253</name>
    <dbReference type="NCBI Taxonomy" id="3236793"/>
    <lineage>
        <taxon>Bacteria</taxon>
        <taxon>Pseudomonadati</taxon>
        <taxon>Bacteroidota</taxon>
        <taxon>Bacteroidia</taxon>
        <taxon>Bacteroidales</taxon>
        <taxon>Prevotellaceae</taxon>
        <taxon>Prevotella</taxon>
    </lineage>
</organism>
<dbReference type="CDD" id="cd00371">
    <property type="entry name" value="HMA"/>
    <property type="match status" value="1"/>
</dbReference>
<evidence type="ECO:0000259" key="3">
    <source>
        <dbReference type="PROSITE" id="PS50846"/>
    </source>
</evidence>
<sequence length="71" mass="7644">MTMMNKTFQVNGMKCVHCKVNVENAVKAMAGVTGVEADLENKSLTVDFDEAQVTVEGIKTAVENAGYEFVG</sequence>
<dbReference type="InterPro" id="IPR006122">
    <property type="entry name" value="HMA_Cu_ion-bd"/>
</dbReference>
<evidence type="ECO:0000256" key="1">
    <source>
        <dbReference type="ARBA" id="ARBA00022723"/>
    </source>
</evidence>
<keyword evidence="2" id="KW-0186">Copper</keyword>
<dbReference type="InterPro" id="IPR006121">
    <property type="entry name" value="HMA_dom"/>
</dbReference>
<dbReference type="InterPro" id="IPR036163">
    <property type="entry name" value="HMA_dom_sf"/>
</dbReference>